<evidence type="ECO:0000256" key="4">
    <source>
        <dbReference type="SAM" id="MobiDB-lite"/>
    </source>
</evidence>
<dbReference type="PANTHER" id="PTHR10827">
    <property type="entry name" value="RETICULOCALBIN"/>
    <property type="match status" value="1"/>
</dbReference>
<dbReference type="Pfam" id="PF13202">
    <property type="entry name" value="EF-hand_5"/>
    <property type="match status" value="1"/>
</dbReference>
<evidence type="ECO:0000313" key="7">
    <source>
        <dbReference type="EMBL" id="CAG9811803.1"/>
    </source>
</evidence>
<dbReference type="Gene3D" id="1.10.238.10">
    <property type="entry name" value="EF-hand"/>
    <property type="match status" value="2"/>
</dbReference>
<dbReference type="InterPro" id="IPR018247">
    <property type="entry name" value="EF_Hand_1_Ca_BS"/>
</dbReference>
<organism evidence="7 8">
    <name type="scientific">Chironomus riparius</name>
    <dbReference type="NCBI Taxonomy" id="315576"/>
    <lineage>
        <taxon>Eukaryota</taxon>
        <taxon>Metazoa</taxon>
        <taxon>Ecdysozoa</taxon>
        <taxon>Arthropoda</taxon>
        <taxon>Hexapoda</taxon>
        <taxon>Insecta</taxon>
        <taxon>Pterygota</taxon>
        <taxon>Neoptera</taxon>
        <taxon>Endopterygota</taxon>
        <taxon>Diptera</taxon>
        <taxon>Nematocera</taxon>
        <taxon>Chironomoidea</taxon>
        <taxon>Chironomidae</taxon>
        <taxon>Chironominae</taxon>
        <taxon>Chironomus</taxon>
    </lineage>
</organism>
<name>A0A9N9S8V1_9DIPT</name>
<dbReference type="Proteomes" id="UP001153620">
    <property type="component" value="Chromosome 4"/>
</dbReference>
<evidence type="ECO:0000256" key="3">
    <source>
        <dbReference type="ARBA" id="ARBA00022837"/>
    </source>
</evidence>
<evidence type="ECO:0000256" key="5">
    <source>
        <dbReference type="SAM" id="Phobius"/>
    </source>
</evidence>
<keyword evidence="8" id="KW-1185">Reference proteome</keyword>
<dbReference type="AlphaFoldDB" id="A0A9N9S8V1"/>
<dbReference type="SUPFAM" id="SSF47473">
    <property type="entry name" value="EF-hand"/>
    <property type="match status" value="2"/>
</dbReference>
<feature type="region of interest" description="Disordered" evidence="4">
    <location>
        <begin position="50"/>
        <end position="71"/>
    </location>
</feature>
<gene>
    <name evidence="7" type="ORF">CHIRRI_LOCUS14610</name>
</gene>
<evidence type="ECO:0000313" key="8">
    <source>
        <dbReference type="Proteomes" id="UP001153620"/>
    </source>
</evidence>
<keyword evidence="5" id="KW-1133">Transmembrane helix</keyword>
<dbReference type="GO" id="GO:0005509">
    <property type="term" value="F:calcium ion binding"/>
    <property type="evidence" value="ECO:0007669"/>
    <property type="project" value="InterPro"/>
</dbReference>
<dbReference type="InterPro" id="IPR011992">
    <property type="entry name" value="EF-hand-dom_pair"/>
</dbReference>
<feature type="domain" description="EF-hand" evidence="6">
    <location>
        <begin position="96"/>
        <end position="131"/>
    </location>
</feature>
<dbReference type="GO" id="GO:0017156">
    <property type="term" value="P:calcium-ion regulated exocytosis"/>
    <property type="evidence" value="ECO:0007669"/>
    <property type="project" value="TreeGrafter"/>
</dbReference>
<evidence type="ECO:0000259" key="6">
    <source>
        <dbReference type="PROSITE" id="PS50222"/>
    </source>
</evidence>
<keyword evidence="1" id="KW-0479">Metal-binding</keyword>
<keyword evidence="2" id="KW-0677">Repeat</keyword>
<feature type="transmembrane region" description="Helical" evidence="5">
    <location>
        <begin position="20"/>
        <end position="39"/>
    </location>
</feature>
<reference evidence="7" key="1">
    <citation type="submission" date="2022-01" db="EMBL/GenBank/DDBJ databases">
        <authorList>
            <person name="King R."/>
        </authorList>
    </citation>
    <scope>NUCLEOTIDE SEQUENCE</scope>
</reference>
<dbReference type="GO" id="GO:0005783">
    <property type="term" value="C:endoplasmic reticulum"/>
    <property type="evidence" value="ECO:0007669"/>
    <property type="project" value="TreeGrafter"/>
</dbReference>
<keyword evidence="5" id="KW-0812">Transmembrane</keyword>
<keyword evidence="3" id="KW-0106">Calcium</keyword>
<dbReference type="OrthoDB" id="9978834at2759"/>
<dbReference type="PROSITE" id="PS00018">
    <property type="entry name" value="EF_HAND_1"/>
    <property type="match status" value="3"/>
</dbReference>
<dbReference type="PANTHER" id="PTHR10827:SF98">
    <property type="entry name" value="45 KDA CALCIUM-BINDING PROTEIN"/>
    <property type="match status" value="1"/>
</dbReference>
<dbReference type="InterPro" id="IPR002048">
    <property type="entry name" value="EF_hand_dom"/>
</dbReference>
<evidence type="ECO:0000256" key="1">
    <source>
        <dbReference type="ARBA" id="ARBA00022723"/>
    </source>
</evidence>
<protein>
    <recommendedName>
        <fullName evidence="6">EF-hand domain-containing protein</fullName>
    </recommendedName>
</protein>
<proteinExistence type="predicted"/>
<reference evidence="7" key="2">
    <citation type="submission" date="2022-10" db="EMBL/GenBank/DDBJ databases">
        <authorList>
            <consortium name="ENA_rothamsted_submissions"/>
            <consortium name="culmorum"/>
            <person name="King R."/>
        </authorList>
    </citation>
    <scope>NUCLEOTIDE SEQUENCE</scope>
</reference>
<evidence type="ECO:0000256" key="2">
    <source>
        <dbReference type="ARBA" id="ARBA00022737"/>
    </source>
</evidence>
<dbReference type="PROSITE" id="PS50222">
    <property type="entry name" value="EF_HAND_2"/>
    <property type="match status" value="2"/>
</dbReference>
<feature type="domain" description="EF-hand" evidence="6">
    <location>
        <begin position="232"/>
        <end position="267"/>
    </location>
</feature>
<keyword evidence="5" id="KW-0472">Membrane</keyword>
<sequence length="359" mass="41289">MFKSLIKALRLATCKLSSSVVIPIIIYIIFITFMLNLTFPNGIGKQRGHHNNNLDISDEESSDSDEHPGELNRVFHSDTIRDGMFQEPQVLGDNSDPLTIIKFAYKKADANSDGLVTIRELAKYINLRIRDHIDTSIKRNPQIFAEIDKSPTDGLVSWNEYHTYFLKNLKLDLDESYITSHDETKHVKLDRKSKEALMRDKARWAEVLSSDPYALTLDEFLAFMHPEASTSNLLNVVEDILRHFDSDGDDQLTVEEFTNTFSSNAENKKLFISDNLDERKAEFKKLIDKNRDGKADRAELLQFVDPRNSRYAIQEAAMLISLADNNKDKKLTIDEMINKQDLFMGSKFISLIENFHNEF</sequence>
<dbReference type="EMBL" id="OU895880">
    <property type="protein sequence ID" value="CAG9811803.1"/>
    <property type="molecule type" value="Genomic_DNA"/>
</dbReference>
<accession>A0A9N9S8V1</accession>